<organism evidence="1 2">
    <name type="scientific">Allorhodopirellula solitaria</name>
    <dbReference type="NCBI Taxonomy" id="2527987"/>
    <lineage>
        <taxon>Bacteria</taxon>
        <taxon>Pseudomonadati</taxon>
        <taxon>Planctomycetota</taxon>
        <taxon>Planctomycetia</taxon>
        <taxon>Pirellulales</taxon>
        <taxon>Pirellulaceae</taxon>
        <taxon>Allorhodopirellula</taxon>
    </lineage>
</organism>
<name>A0A5C5YKR3_9BACT</name>
<proteinExistence type="predicted"/>
<dbReference type="Proteomes" id="UP000318053">
    <property type="component" value="Unassembled WGS sequence"/>
</dbReference>
<dbReference type="EMBL" id="SJPK01000001">
    <property type="protein sequence ID" value="TWT75437.1"/>
    <property type="molecule type" value="Genomic_DNA"/>
</dbReference>
<dbReference type="AlphaFoldDB" id="A0A5C5YKR3"/>
<sequence length="67" mass="7694">MAGFSTTCQQKRLARPLEALQLPVSMRLSVAWLFARGKRWFGGYFCPRDAASMYFCRVASSLRTFRP</sequence>
<evidence type="ECO:0000313" key="1">
    <source>
        <dbReference type="EMBL" id="TWT75437.1"/>
    </source>
</evidence>
<keyword evidence="2" id="KW-1185">Reference proteome</keyword>
<accession>A0A5C5YKR3</accession>
<comment type="caution">
    <text evidence="1">The sequence shown here is derived from an EMBL/GenBank/DDBJ whole genome shotgun (WGS) entry which is preliminary data.</text>
</comment>
<protein>
    <submittedName>
        <fullName evidence="1">Uncharacterized protein</fullName>
    </submittedName>
</protein>
<reference evidence="1 2" key="1">
    <citation type="submission" date="2019-02" db="EMBL/GenBank/DDBJ databases">
        <title>Deep-cultivation of Planctomycetes and their phenomic and genomic characterization uncovers novel biology.</title>
        <authorList>
            <person name="Wiegand S."/>
            <person name="Jogler M."/>
            <person name="Boedeker C."/>
            <person name="Pinto D."/>
            <person name="Vollmers J."/>
            <person name="Rivas-Marin E."/>
            <person name="Kohn T."/>
            <person name="Peeters S.H."/>
            <person name="Heuer A."/>
            <person name="Rast P."/>
            <person name="Oberbeckmann S."/>
            <person name="Bunk B."/>
            <person name="Jeske O."/>
            <person name="Meyerdierks A."/>
            <person name="Storesund J.E."/>
            <person name="Kallscheuer N."/>
            <person name="Luecker S."/>
            <person name="Lage O.M."/>
            <person name="Pohl T."/>
            <person name="Merkel B.J."/>
            <person name="Hornburger P."/>
            <person name="Mueller R.-W."/>
            <person name="Bruemmer F."/>
            <person name="Labrenz M."/>
            <person name="Spormann A.M."/>
            <person name="Op Den Camp H."/>
            <person name="Overmann J."/>
            <person name="Amann R."/>
            <person name="Jetten M.S.M."/>
            <person name="Mascher T."/>
            <person name="Medema M.H."/>
            <person name="Devos D.P."/>
            <person name="Kaster A.-K."/>
            <person name="Ovreas L."/>
            <person name="Rohde M."/>
            <person name="Galperin M.Y."/>
            <person name="Jogler C."/>
        </authorList>
    </citation>
    <scope>NUCLEOTIDE SEQUENCE [LARGE SCALE GENOMIC DNA]</scope>
    <source>
        <strain evidence="1 2">CA85</strain>
    </source>
</reference>
<gene>
    <name evidence="1" type="ORF">CA85_07280</name>
</gene>
<evidence type="ECO:0000313" key="2">
    <source>
        <dbReference type="Proteomes" id="UP000318053"/>
    </source>
</evidence>